<dbReference type="PROSITE" id="PS50181">
    <property type="entry name" value="FBOX"/>
    <property type="match status" value="1"/>
</dbReference>
<name>A0A397SF42_9GLOM</name>
<keyword evidence="3" id="KW-1185">Reference proteome</keyword>
<dbReference type="EMBL" id="QKYT01000465">
    <property type="protein sequence ID" value="RIA84843.1"/>
    <property type="molecule type" value="Genomic_DNA"/>
</dbReference>
<dbReference type="Pfam" id="PF12937">
    <property type="entry name" value="F-box-like"/>
    <property type="match status" value="1"/>
</dbReference>
<evidence type="ECO:0000313" key="2">
    <source>
        <dbReference type="EMBL" id="RIA84843.1"/>
    </source>
</evidence>
<dbReference type="PANTHER" id="PTHR13318">
    <property type="entry name" value="PARTNER OF PAIRED, ISOFORM B-RELATED"/>
    <property type="match status" value="1"/>
</dbReference>
<dbReference type="GO" id="GO:0019005">
    <property type="term" value="C:SCF ubiquitin ligase complex"/>
    <property type="evidence" value="ECO:0007669"/>
    <property type="project" value="TreeGrafter"/>
</dbReference>
<dbReference type="Proteomes" id="UP000265703">
    <property type="component" value="Unassembled WGS sequence"/>
</dbReference>
<evidence type="ECO:0000259" key="1">
    <source>
        <dbReference type="PROSITE" id="PS50181"/>
    </source>
</evidence>
<proteinExistence type="predicted"/>
<gene>
    <name evidence="2" type="ORF">C1645_783288</name>
</gene>
<dbReference type="OrthoDB" id="3219396at2759"/>
<dbReference type="SUPFAM" id="SSF52047">
    <property type="entry name" value="RNI-like"/>
    <property type="match status" value="1"/>
</dbReference>
<protein>
    <recommendedName>
        <fullName evidence="1">F-box domain-containing protein</fullName>
    </recommendedName>
</protein>
<dbReference type="GO" id="GO:0031146">
    <property type="term" value="P:SCF-dependent proteasomal ubiquitin-dependent protein catabolic process"/>
    <property type="evidence" value="ECO:0007669"/>
    <property type="project" value="TreeGrafter"/>
</dbReference>
<organism evidence="2 3">
    <name type="scientific">Glomus cerebriforme</name>
    <dbReference type="NCBI Taxonomy" id="658196"/>
    <lineage>
        <taxon>Eukaryota</taxon>
        <taxon>Fungi</taxon>
        <taxon>Fungi incertae sedis</taxon>
        <taxon>Mucoromycota</taxon>
        <taxon>Glomeromycotina</taxon>
        <taxon>Glomeromycetes</taxon>
        <taxon>Glomerales</taxon>
        <taxon>Glomeraceae</taxon>
        <taxon>Glomus</taxon>
    </lineage>
</organism>
<dbReference type="InterPro" id="IPR001810">
    <property type="entry name" value="F-box_dom"/>
</dbReference>
<dbReference type="Gene3D" id="3.80.10.10">
    <property type="entry name" value="Ribonuclease Inhibitor"/>
    <property type="match status" value="1"/>
</dbReference>
<dbReference type="STRING" id="658196.A0A397SF42"/>
<dbReference type="SMART" id="SM00256">
    <property type="entry name" value="FBOX"/>
    <property type="match status" value="1"/>
</dbReference>
<reference evidence="2 3" key="1">
    <citation type="submission" date="2018-06" db="EMBL/GenBank/DDBJ databases">
        <title>Comparative genomics reveals the genomic features of Rhizophagus irregularis, R. cerebriforme, R. diaphanum and Gigaspora rosea, and their symbiotic lifestyle signature.</title>
        <authorList>
            <person name="Morin E."/>
            <person name="San Clemente H."/>
            <person name="Chen E.C.H."/>
            <person name="De La Providencia I."/>
            <person name="Hainaut M."/>
            <person name="Kuo A."/>
            <person name="Kohler A."/>
            <person name="Murat C."/>
            <person name="Tang N."/>
            <person name="Roy S."/>
            <person name="Loubradou J."/>
            <person name="Henrissat B."/>
            <person name="Grigoriev I.V."/>
            <person name="Corradi N."/>
            <person name="Roux C."/>
            <person name="Martin F.M."/>
        </authorList>
    </citation>
    <scope>NUCLEOTIDE SEQUENCE [LARGE SCALE GENOMIC DNA]</scope>
    <source>
        <strain evidence="2 3">DAOM 227022</strain>
    </source>
</reference>
<feature type="domain" description="F-box" evidence="1">
    <location>
        <begin position="6"/>
        <end position="53"/>
    </location>
</feature>
<dbReference type="CDD" id="cd09917">
    <property type="entry name" value="F-box_SF"/>
    <property type="match status" value="1"/>
</dbReference>
<comment type="caution">
    <text evidence="2">The sequence shown here is derived from an EMBL/GenBank/DDBJ whole genome shotgun (WGS) entry which is preliminary data.</text>
</comment>
<evidence type="ECO:0000313" key="3">
    <source>
        <dbReference type="Proteomes" id="UP000265703"/>
    </source>
</evidence>
<sequence length="537" mass="62584">MEKDNNLKLDILPTEIILAIFKYLSIIDKCQLCQVCKRFRLIIYNNIEFWKYLDLSPFGEYLSNQNLFIIAKTRWKSDMEGHKLDLSGCQLITSHALEKLVETHSSFQEIHLNAEPRYDNWRSELEYDDWIKRQYYKKCPTFSKNGRPGLYQKWKIIKSSYKLSPLWQISNKSIQTVIEGSFKTLKYLSLGNQSLHRETAIIISNCSHLIQLDLSGTNLDNASLQDILPRVIHLEFLKLLDLELSPMTLMMISLKKNLRQLHISVNNKSNISAKTIADMLKNLKKLQDFRMNQTMIGEVDRVIIEGLSWIFCDGPIDNLTTILENNKIKNGGKIIEQNRTSLRHLDLSPKLDIYPRGQSSTQIEHYITISNSSLWSLAVNHPFLISLRLVNAYAISAEGIDGLLSSLQCLEIFELRRWRGTELDPLQKLTPTFCPKLREIVLHGIEVTDFDEWIIQSEESGEYQDDKDLMIRNRGFQDLEILDLLDVSTFFEKHYDNIRKNCVKLCKVRLVRVGDINFRDEESEWKDTVFNKKINSI</sequence>
<dbReference type="Gene3D" id="1.20.1280.50">
    <property type="match status" value="1"/>
</dbReference>
<dbReference type="AlphaFoldDB" id="A0A397SF42"/>
<dbReference type="InterPro" id="IPR032675">
    <property type="entry name" value="LRR_dom_sf"/>
</dbReference>
<accession>A0A397SF42</accession>